<proteinExistence type="predicted"/>
<evidence type="ECO:0000313" key="1">
    <source>
        <dbReference type="EMBL" id="GAG10222.1"/>
    </source>
</evidence>
<dbReference type="AlphaFoldDB" id="X0VG72"/>
<feature type="non-terminal residue" evidence="1">
    <location>
        <position position="1"/>
    </location>
</feature>
<reference evidence="1" key="1">
    <citation type="journal article" date="2014" name="Front. Microbiol.">
        <title>High frequency of phylogenetically diverse reductive dehalogenase-homologous genes in deep subseafloor sedimentary metagenomes.</title>
        <authorList>
            <person name="Kawai M."/>
            <person name="Futagami T."/>
            <person name="Toyoda A."/>
            <person name="Takaki Y."/>
            <person name="Nishi S."/>
            <person name="Hori S."/>
            <person name="Arai W."/>
            <person name="Tsubouchi T."/>
            <person name="Morono Y."/>
            <person name="Uchiyama I."/>
            <person name="Ito T."/>
            <person name="Fujiyama A."/>
            <person name="Inagaki F."/>
            <person name="Takami H."/>
        </authorList>
    </citation>
    <scope>NUCLEOTIDE SEQUENCE</scope>
    <source>
        <strain evidence="1">Expedition CK06-06</strain>
    </source>
</reference>
<gene>
    <name evidence="1" type="ORF">S01H1_33326</name>
</gene>
<accession>X0VG72</accession>
<comment type="caution">
    <text evidence="1">The sequence shown here is derived from an EMBL/GenBank/DDBJ whole genome shotgun (WGS) entry which is preliminary data.</text>
</comment>
<sequence length="73" mass="8780">PKVGDRIEFSYHRGKRKGEVIGIAESGVHFLIEMDEPQHSYKWMLNDTKWVNRDFHRRIPLHKVIRILNEVKK</sequence>
<protein>
    <submittedName>
        <fullName evidence="1">Uncharacterized protein</fullName>
    </submittedName>
</protein>
<name>X0VG72_9ZZZZ</name>
<dbReference type="EMBL" id="BARS01020687">
    <property type="protein sequence ID" value="GAG10222.1"/>
    <property type="molecule type" value="Genomic_DNA"/>
</dbReference>
<organism evidence="1">
    <name type="scientific">marine sediment metagenome</name>
    <dbReference type="NCBI Taxonomy" id="412755"/>
    <lineage>
        <taxon>unclassified sequences</taxon>
        <taxon>metagenomes</taxon>
        <taxon>ecological metagenomes</taxon>
    </lineage>
</organism>